<evidence type="ECO:0000256" key="1">
    <source>
        <dbReference type="SAM" id="SignalP"/>
    </source>
</evidence>
<name>A0ABZ3IY56_SPOA4</name>
<feature type="chain" id="PRO_5047393220" evidence="1">
    <location>
        <begin position="28"/>
        <end position="91"/>
    </location>
</feature>
<protein>
    <submittedName>
        <fullName evidence="2">Uncharacterized protein</fullName>
    </submittedName>
</protein>
<keyword evidence="3" id="KW-1185">Reference proteome</keyword>
<organism evidence="2 3">
    <name type="scientific">Sporomusa acidovorans (strain ATCC 49682 / DSM 3132 / Mol)</name>
    <dbReference type="NCBI Taxonomy" id="1123286"/>
    <lineage>
        <taxon>Bacteria</taxon>
        <taxon>Bacillati</taxon>
        <taxon>Bacillota</taxon>
        <taxon>Negativicutes</taxon>
        <taxon>Selenomonadales</taxon>
        <taxon>Sporomusaceae</taxon>
        <taxon>Sporomusa</taxon>
    </lineage>
</organism>
<sequence>MRIKVIASDKIVLIIVCLAVASDYAIANTGASYNNNAFFLSSFNGRVFGLANTAVACAGVNNLVYGYKVSFLYALISVRANRIIVANTEQE</sequence>
<reference evidence="2" key="1">
    <citation type="submission" date="2024-05" db="EMBL/GenBank/DDBJ databases">
        <title>Isolation and characterization of Sporomusa carbonis sp. nov., a carboxydotrophic hydrogenogen in the genus of Sporomusa isolated from a charcoal burning pile.</title>
        <authorList>
            <person name="Boeer T."/>
            <person name="Rosenbaum F."/>
            <person name="Eysell L."/>
            <person name="Mueller V."/>
            <person name="Daniel R."/>
            <person name="Poehlein A."/>
        </authorList>
    </citation>
    <scope>NUCLEOTIDE SEQUENCE [LARGE SCALE GENOMIC DNA]</scope>
    <source>
        <strain evidence="2">DSM 3132</strain>
    </source>
</reference>
<dbReference type="Proteomes" id="UP000216052">
    <property type="component" value="Chromosome"/>
</dbReference>
<proteinExistence type="predicted"/>
<accession>A0ABZ3IY56</accession>
<gene>
    <name evidence="2" type="ORF">SPACI_008330</name>
</gene>
<evidence type="ECO:0000313" key="2">
    <source>
        <dbReference type="EMBL" id="XFO70833.1"/>
    </source>
</evidence>
<keyword evidence="1" id="KW-0732">Signal</keyword>
<feature type="signal peptide" evidence="1">
    <location>
        <begin position="1"/>
        <end position="27"/>
    </location>
</feature>
<evidence type="ECO:0000313" key="3">
    <source>
        <dbReference type="Proteomes" id="UP000216052"/>
    </source>
</evidence>
<dbReference type="EMBL" id="CP155571">
    <property type="protein sequence ID" value="XFO70833.1"/>
    <property type="molecule type" value="Genomic_DNA"/>
</dbReference>